<accession>A0AA40IA96</accession>
<dbReference type="Proteomes" id="UP001177744">
    <property type="component" value="Unassembled WGS sequence"/>
</dbReference>
<dbReference type="EMBL" id="JAULJE010000002">
    <property type="protein sequence ID" value="KAK1345850.1"/>
    <property type="molecule type" value="Genomic_DNA"/>
</dbReference>
<comment type="caution">
    <text evidence="1">The sequence shown here is derived from an EMBL/GenBank/DDBJ whole genome shotgun (WGS) entry which is preliminary data.</text>
</comment>
<keyword evidence="2" id="KW-1185">Reference proteome</keyword>
<name>A0AA40IA96_CNENI</name>
<protein>
    <submittedName>
        <fullName evidence="1">Uncharacterized protein</fullName>
    </submittedName>
</protein>
<sequence>MTGRSRCIAPEMGRKRVEKPSLAAARVEKPSLAAAGVEKPSLKAWLVCCSRSEGLGPGCRRKTGPARGEGKPLMAAAQPPRATQGLGNQGRWKFALLAVAAAEQSGYFHMSSTSSFHKRSVTIFIVVLNTSTGFQEHLYNIYIASSTSISLIRQCLTRFNSMKTERRDEATEEKFEASTGWPIRLKERSCLHNIKIQGEHKNPPQNNKKEIEVGGRYLKYLANEGCYKTALHWKKMTSKTFIARKETSMPDFKASNDKLTPLLGVNAAGYLK</sequence>
<proteinExistence type="predicted"/>
<evidence type="ECO:0000313" key="2">
    <source>
        <dbReference type="Proteomes" id="UP001177744"/>
    </source>
</evidence>
<reference evidence="1" key="1">
    <citation type="submission" date="2023-06" db="EMBL/GenBank/DDBJ databases">
        <title>Reference genome for the Northern bat (Eptesicus nilssonii), a most northern bat species.</title>
        <authorList>
            <person name="Laine V.N."/>
            <person name="Pulliainen A.T."/>
            <person name="Lilley T.M."/>
        </authorList>
    </citation>
    <scope>NUCLEOTIDE SEQUENCE</scope>
    <source>
        <strain evidence="1">BLF_Eptnil</strain>
        <tissue evidence="1">Kidney</tissue>
    </source>
</reference>
<evidence type="ECO:0000313" key="1">
    <source>
        <dbReference type="EMBL" id="KAK1345850.1"/>
    </source>
</evidence>
<organism evidence="1 2">
    <name type="scientific">Cnephaeus nilssonii</name>
    <name type="common">Northern bat</name>
    <name type="synonym">Eptesicus nilssonii</name>
    <dbReference type="NCBI Taxonomy" id="3371016"/>
    <lineage>
        <taxon>Eukaryota</taxon>
        <taxon>Metazoa</taxon>
        <taxon>Chordata</taxon>
        <taxon>Craniata</taxon>
        <taxon>Vertebrata</taxon>
        <taxon>Euteleostomi</taxon>
        <taxon>Mammalia</taxon>
        <taxon>Eutheria</taxon>
        <taxon>Laurasiatheria</taxon>
        <taxon>Chiroptera</taxon>
        <taxon>Yangochiroptera</taxon>
        <taxon>Vespertilionidae</taxon>
        <taxon>Cnephaeus</taxon>
    </lineage>
</organism>
<dbReference type="AlphaFoldDB" id="A0AA40IA96"/>
<gene>
    <name evidence="1" type="ORF">QTO34_008315</name>
</gene>